<keyword evidence="1" id="KW-0472">Membrane</keyword>
<dbReference type="STRING" id="716928.GCA_000261485_04088"/>
<dbReference type="AlphaFoldDB" id="A0A249PAI4"/>
<keyword evidence="3" id="KW-1185">Reference proteome</keyword>
<dbReference type="RefSeq" id="WP_034857371.1">
    <property type="nucleotide sequence ID" value="NZ_AJQT01000087.1"/>
</dbReference>
<reference evidence="2 3" key="1">
    <citation type="submission" date="2017-08" db="EMBL/GenBank/DDBJ databases">
        <title>Multipartite genome sequences of Sinorhizobium species nodulating soybeans.</title>
        <authorList>
            <person name="Tian C.F."/>
        </authorList>
    </citation>
    <scope>NUCLEOTIDE SEQUENCE [LARGE SCALE GENOMIC DNA]</scope>
    <source>
        <strain evidence="2 3">CCBAU 05684</strain>
    </source>
</reference>
<gene>
    <name evidence="2" type="ORF">SJ05684_c15050</name>
</gene>
<dbReference type="OrthoDB" id="5959103at2"/>
<evidence type="ECO:0000256" key="1">
    <source>
        <dbReference type="SAM" id="Phobius"/>
    </source>
</evidence>
<dbReference type="EMBL" id="CP023067">
    <property type="protein sequence ID" value="ASY62950.1"/>
    <property type="molecule type" value="Genomic_DNA"/>
</dbReference>
<keyword evidence="1" id="KW-1133">Transmembrane helix</keyword>
<dbReference type="eggNOG" id="ENOG5033A97">
    <property type="taxonomic scope" value="Bacteria"/>
</dbReference>
<evidence type="ECO:0000313" key="3">
    <source>
        <dbReference type="Proteomes" id="UP000217211"/>
    </source>
</evidence>
<proteinExistence type="predicted"/>
<keyword evidence="1" id="KW-0812">Transmembrane</keyword>
<dbReference type="Proteomes" id="UP000217211">
    <property type="component" value="Chromosome"/>
</dbReference>
<dbReference type="KEGG" id="esj:SJ05684_c15050"/>
<evidence type="ECO:0000313" key="2">
    <source>
        <dbReference type="EMBL" id="ASY62950.1"/>
    </source>
</evidence>
<evidence type="ECO:0008006" key="4">
    <source>
        <dbReference type="Google" id="ProtNLM"/>
    </source>
</evidence>
<feature type="transmembrane region" description="Helical" evidence="1">
    <location>
        <begin position="33"/>
        <end position="59"/>
    </location>
</feature>
<protein>
    <recommendedName>
        <fullName evidence="4">Transmembrane protein (PGPGW)</fullName>
    </recommendedName>
</protein>
<name>A0A249PAI4_9HYPH</name>
<sequence length="97" mass="10925">MAQGEKKRHFGIDPKTREMILGKWRIGLPDSPALRVTVGLLLIAGGILGFLPILGFWMVPLGMLVLSHDIPVVRRARRRLAVWWARWRGNAEKSSGE</sequence>
<organism evidence="2 3">
    <name type="scientific">Sinorhizobium sojae CCBAU 05684</name>
    <dbReference type="NCBI Taxonomy" id="716928"/>
    <lineage>
        <taxon>Bacteria</taxon>
        <taxon>Pseudomonadati</taxon>
        <taxon>Pseudomonadota</taxon>
        <taxon>Alphaproteobacteria</taxon>
        <taxon>Hyphomicrobiales</taxon>
        <taxon>Rhizobiaceae</taxon>
        <taxon>Sinorhizobium/Ensifer group</taxon>
        <taxon>Sinorhizobium</taxon>
    </lineage>
</organism>
<accession>A0A249PAI4</accession>